<dbReference type="AlphaFoldDB" id="A0A1Y5IFY4"/>
<protein>
    <submittedName>
        <fullName evidence="2">Uncharacterized protein</fullName>
    </submittedName>
</protein>
<feature type="signal peptide" evidence="1">
    <location>
        <begin position="1"/>
        <end position="20"/>
    </location>
</feature>
<proteinExistence type="predicted"/>
<reference evidence="2" key="1">
    <citation type="submission" date="2017-04" db="EMBL/GenBank/DDBJ databases">
        <title>Population genomics of picophytoplankton unveils novel chromosome hypervariability.</title>
        <authorList>
            <consortium name="DOE Joint Genome Institute"/>
            <person name="Blanc-Mathieu R."/>
            <person name="Krasovec M."/>
            <person name="Hebrard M."/>
            <person name="Yau S."/>
            <person name="Desgranges E."/>
            <person name="Martin J."/>
            <person name="Schackwitz W."/>
            <person name="Kuo A."/>
            <person name="Salin G."/>
            <person name="Donnadieu C."/>
            <person name="Desdevises Y."/>
            <person name="Sanchez-Ferandin S."/>
            <person name="Moreau H."/>
            <person name="Rivals E."/>
            <person name="Grigoriev I.V."/>
            <person name="Grimsley N."/>
            <person name="Eyre-Walker A."/>
            <person name="Piganeau G."/>
        </authorList>
    </citation>
    <scope>NUCLEOTIDE SEQUENCE [LARGE SCALE GENOMIC DNA]</scope>
    <source>
        <strain evidence="2">RCC 1115</strain>
    </source>
</reference>
<evidence type="ECO:0000256" key="1">
    <source>
        <dbReference type="SAM" id="SignalP"/>
    </source>
</evidence>
<dbReference type="Proteomes" id="UP000195557">
    <property type="component" value="Unassembled WGS sequence"/>
</dbReference>
<sequence>MRVVALACTLLLVLASAVEGAVTYVKPNWQPVSEWSPASDRAAAASAHSAAMKKYSDLLEANPRMKPCVYC</sequence>
<organism evidence="2">
    <name type="scientific">Ostreococcus tauri</name>
    <name type="common">Marine green alga</name>
    <dbReference type="NCBI Taxonomy" id="70448"/>
    <lineage>
        <taxon>Eukaryota</taxon>
        <taxon>Viridiplantae</taxon>
        <taxon>Chlorophyta</taxon>
        <taxon>Mamiellophyceae</taxon>
        <taxon>Mamiellales</taxon>
        <taxon>Bathycoccaceae</taxon>
        <taxon>Ostreococcus</taxon>
    </lineage>
</organism>
<gene>
    <name evidence="2" type="ORF">BE221DRAFT_189691</name>
</gene>
<feature type="chain" id="PRO_5012780014" evidence="1">
    <location>
        <begin position="21"/>
        <end position="71"/>
    </location>
</feature>
<dbReference type="EMBL" id="KZ155774">
    <property type="protein sequence ID" value="OUS48401.1"/>
    <property type="molecule type" value="Genomic_DNA"/>
</dbReference>
<name>A0A1Y5IFY4_OSTTA</name>
<evidence type="ECO:0000313" key="2">
    <source>
        <dbReference type="EMBL" id="OUS48401.1"/>
    </source>
</evidence>
<accession>A0A1Y5IFY4</accession>
<keyword evidence="1" id="KW-0732">Signal</keyword>